<evidence type="ECO:0000313" key="2">
    <source>
        <dbReference type="Proteomes" id="UP001190700"/>
    </source>
</evidence>
<comment type="caution">
    <text evidence="1">The sequence shown here is derived from an EMBL/GenBank/DDBJ whole genome shotgun (WGS) entry which is preliminary data.</text>
</comment>
<dbReference type="EMBL" id="LGRX02024119">
    <property type="protein sequence ID" value="KAK3254117.1"/>
    <property type="molecule type" value="Genomic_DNA"/>
</dbReference>
<dbReference type="Proteomes" id="UP001190700">
    <property type="component" value="Unassembled WGS sequence"/>
</dbReference>
<gene>
    <name evidence="1" type="ORF">CYMTET_36657</name>
</gene>
<sequence>MIKNPVTGRRGRVEFVLDALLHTACDQSAKFGDGDFEDTHDNVSDMEEEKRAELEALPSMHALDDEYELWSFVLLGRGFKRGPYCRSFSDWETEQRRLGLRPEV</sequence>
<organism evidence="1 2">
    <name type="scientific">Cymbomonas tetramitiformis</name>
    <dbReference type="NCBI Taxonomy" id="36881"/>
    <lineage>
        <taxon>Eukaryota</taxon>
        <taxon>Viridiplantae</taxon>
        <taxon>Chlorophyta</taxon>
        <taxon>Pyramimonadophyceae</taxon>
        <taxon>Pyramimonadales</taxon>
        <taxon>Pyramimonadaceae</taxon>
        <taxon>Cymbomonas</taxon>
    </lineage>
</organism>
<protein>
    <submittedName>
        <fullName evidence="1">Uncharacterized protein</fullName>
    </submittedName>
</protein>
<name>A0AAE0CFJ5_9CHLO</name>
<evidence type="ECO:0000313" key="1">
    <source>
        <dbReference type="EMBL" id="KAK3254117.1"/>
    </source>
</evidence>
<proteinExistence type="predicted"/>
<reference evidence="1 2" key="1">
    <citation type="journal article" date="2015" name="Genome Biol. Evol.">
        <title>Comparative Genomics of a Bacterivorous Green Alga Reveals Evolutionary Causalities and Consequences of Phago-Mixotrophic Mode of Nutrition.</title>
        <authorList>
            <person name="Burns J.A."/>
            <person name="Paasch A."/>
            <person name="Narechania A."/>
            <person name="Kim E."/>
        </authorList>
    </citation>
    <scope>NUCLEOTIDE SEQUENCE [LARGE SCALE GENOMIC DNA]</scope>
    <source>
        <strain evidence="1 2">PLY_AMNH</strain>
    </source>
</reference>
<keyword evidence="2" id="KW-1185">Reference proteome</keyword>
<accession>A0AAE0CFJ5</accession>
<dbReference type="AlphaFoldDB" id="A0AAE0CFJ5"/>